<dbReference type="AlphaFoldDB" id="A0A1M4YI71"/>
<protein>
    <submittedName>
        <fullName evidence="1">Phage tail tube protein</fullName>
    </submittedName>
</protein>
<accession>A0A1M4YI71</accession>
<reference evidence="1 2" key="1">
    <citation type="submission" date="2016-11" db="EMBL/GenBank/DDBJ databases">
        <authorList>
            <person name="Jaros S."/>
            <person name="Januszkiewicz K."/>
            <person name="Wedrychowicz H."/>
        </authorList>
    </citation>
    <scope>NUCLEOTIDE SEQUENCE [LARGE SCALE GENOMIC DNA]</scope>
    <source>
        <strain evidence="1 2">DSM 19436</strain>
    </source>
</reference>
<organism evidence="1 2">
    <name type="scientific">Kaistia soli DSM 19436</name>
    <dbReference type="NCBI Taxonomy" id="1122133"/>
    <lineage>
        <taxon>Bacteria</taxon>
        <taxon>Pseudomonadati</taxon>
        <taxon>Pseudomonadota</taxon>
        <taxon>Alphaproteobacteria</taxon>
        <taxon>Hyphomicrobiales</taxon>
        <taxon>Kaistiaceae</taxon>
        <taxon>Kaistia</taxon>
    </lineage>
</organism>
<evidence type="ECO:0000313" key="1">
    <source>
        <dbReference type="EMBL" id="SHF05429.1"/>
    </source>
</evidence>
<evidence type="ECO:0000313" key="2">
    <source>
        <dbReference type="Proteomes" id="UP000184485"/>
    </source>
</evidence>
<dbReference type="EMBL" id="FQUP01000001">
    <property type="protein sequence ID" value="SHF05429.1"/>
    <property type="molecule type" value="Genomic_DNA"/>
</dbReference>
<dbReference type="Pfam" id="PF06199">
    <property type="entry name" value="Phage_tail_2"/>
    <property type="match status" value="1"/>
</dbReference>
<proteinExistence type="predicted"/>
<dbReference type="OrthoDB" id="7375409at2"/>
<keyword evidence="2" id="KW-1185">Reference proteome</keyword>
<name>A0A1M4YI71_9HYPH</name>
<dbReference type="STRING" id="1122133.SAMN02745157_1528"/>
<sequence>MAPVKTINGQKLLVQIGNGADPEVFAVDCLINTERGIQFSSDSNEFVVADCEDPDAPAWKERTKDGLSATISGAGMLHTSSIETWFDWFASPDTKNARVKVDVPGASGGGYWQGAFHLTAFEITGNRNDKATVSVTLESSGVVTWVNAT</sequence>
<dbReference type="Proteomes" id="UP000184485">
    <property type="component" value="Unassembled WGS sequence"/>
</dbReference>
<dbReference type="InterPro" id="IPR011855">
    <property type="entry name" value="Phgtail_TP901_1"/>
</dbReference>
<dbReference type="RefSeq" id="WP_073052070.1">
    <property type="nucleotide sequence ID" value="NZ_FQUP01000001.1"/>
</dbReference>
<gene>
    <name evidence="1" type="ORF">SAMN02745157_1528</name>
</gene>